<gene>
    <name evidence="1" type="ORF">O3M35_007644</name>
</gene>
<accession>A0AAW1DCN8</accession>
<protein>
    <submittedName>
        <fullName evidence="1">Uncharacterized protein</fullName>
    </submittedName>
</protein>
<dbReference type="Proteomes" id="UP001461498">
    <property type="component" value="Unassembled WGS sequence"/>
</dbReference>
<evidence type="ECO:0000313" key="1">
    <source>
        <dbReference type="EMBL" id="KAK9507875.1"/>
    </source>
</evidence>
<name>A0AAW1DCN8_9HEMI</name>
<dbReference type="AlphaFoldDB" id="A0AAW1DCN8"/>
<keyword evidence="2" id="KW-1185">Reference proteome</keyword>
<comment type="caution">
    <text evidence="1">The sequence shown here is derived from an EMBL/GenBank/DDBJ whole genome shotgun (WGS) entry which is preliminary data.</text>
</comment>
<sequence length="95" mass="11503">MSFKRKTCKLGRYRAKLDEFAKGNYFYRKIKIFEDKKLEHRKRQDPSDPFYRLVCRVFSVFLHRRFNTLPVSRTIQETNPISGFLGFIFLLYIAV</sequence>
<dbReference type="EMBL" id="JAPXFL010000004">
    <property type="protein sequence ID" value="KAK9507875.1"/>
    <property type="molecule type" value="Genomic_DNA"/>
</dbReference>
<reference evidence="1 2" key="1">
    <citation type="submission" date="2022-12" db="EMBL/GenBank/DDBJ databases">
        <title>Chromosome-level genome assembly of true bugs.</title>
        <authorList>
            <person name="Ma L."/>
            <person name="Li H."/>
        </authorList>
    </citation>
    <scope>NUCLEOTIDE SEQUENCE [LARGE SCALE GENOMIC DNA]</scope>
    <source>
        <strain evidence="1">Lab_2022b</strain>
    </source>
</reference>
<organism evidence="1 2">
    <name type="scientific">Rhynocoris fuscipes</name>
    <dbReference type="NCBI Taxonomy" id="488301"/>
    <lineage>
        <taxon>Eukaryota</taxon>
        <taxon>Metazoa</taxon>
        <taxon>Ecdysozoa</taxon>
        <taxon>Arthropoda</taxon>
        <taxon>Hexapoda</taxon>
        <taxon>Insecta</taxon>
        <taxon>Pterygota</taxon>
        <taxon>Neoptera</taxon>
        <taxon>Paraneoptera</taxon>
        <taxon>Hemiptera</taxon>
        <taxon>Heteroptera</taxon>
        <taxon>Panheteroptera</taxon>
        <taxon>Cimicomorpha</taxon>
        <taxon>Reduviidae</taxon>
        <taxon>Harpactorinae</taxon>
        <taxon>Harpactorini</taxon>
        <taxon>Rhynocoris</taxon>
    </lineage>
</organism>
<evidence type="ECO:0000313" key="2">
    <source>
        <dbReference type="Proteomes" id="UP001461498"/>
    </source>
</evidence>
<proteinExistence type="predicted"/>